<dbReference type="GO" id="GO:0030151">
    <property type="term" value="F:molybdenum ion binding"/>
    <property type="evidence" value="ECO:0007669"/>
    <property type="project" value="InterPro"/>
</dbReference>
<dbReference type="InterPro" id="IPR006975">
    <property type="entry name" value="NifQ"/>
</dbReference>
<protein>
    <submittedName>
        <fullName evidence="1">NifQ</fullName>
    </submittedName>
</protein>
<accession>A4TZX1</accession>
<name>A4TZX1_9PROT</name>
<dbReference type="GO" id="GO:0009399">
    <property type="term" value="P:nitrogen fixation"/>
    <property type="evidence" value="ECO:0007669"/>
    <property type="project" value="InterPro"/>
</dbReference>
<sequence length="202" mass="22503">MRAGELYRLLMAGGDRDGDFMRHVLACPLALAYAESHRPLDQALGLSANDLTALLLTHFPHASAFFAERLDFHGDGDSPASLEEPDLRQLLIDNRSQPGPTAIWLAHIVARRSLQSNHLWQDLGFIDRTDLSRLMRDAFAPLAAANARDMKWKKFFYRELCQQEGMNICKSPVCDACTDFALCFGAEDGHSLLAQMARQASV</sequence>
<dbReference type="EMBL" id="CU459003">
    <property type="protein sequence ID" value="CAM76178.1"/>
    <property type="molecule type" value="Genomic_DNA"/>
</dbReference>
<dbReference type="Pfam" id="PF04891">
    <property type="entry name" value="NifQ"/>
    <property type="match status" value="1"/>
</dbReference>
<gene>
    <name evidence="1" type="ORF">MGR_1450</name>
</gene>
<dbReference type="AlphaFoldDB" id="A4TZX1"/>
<dbReference type="RefSeq" id="WP_234016395.1">
    <property type="nucleotide sequence ID" value="NZ_CP027527.1"/>
</dbReference>
<reference evidence="1" key="1">
    <citation type="journal article" date="2007" name="J. Bacteriol.">
        <title>Comparative genome analysis of four magnetotactic bacteria reveals a complex set of group-specific genes implicated in magnetosome biomineralization and function.</title>
        <authorList>
            <person name="Richter M."/>
            <person name="Kube M."/>
            <person name="Bazylinski D.A."/>
            <person name="Lombardot T."/>
            <person name="Gloeckner F.O."/>
            <person name="Reinhardt R."/>
            <person name="Schueler D."/>
        </authorList>
    </citation>
    <scope>NUCLEOTIDE SEQUENCE</scope>
    <source>
        <strain evidence="1">MSR-1</strain>
    </source>
</reference>
<evidence type="ECO:0000313" key="1">
    <source>
        <dbReference type="EMBL" id="CAM76178.1"/>
    </source>
</evidence>
<proteinExistence type="predicted"/>
<organism evidence="1">
    <name type="scientific">Magnetospirillum gryphiswaldense</name>
    <dbReference type="NCBI Taxonomy" id="55518"/>
    <lineage>
        <taxon>Bacteria</taxon>
        <taxon>Pseudomonadati</taxon>
        <taxon>Pseudomonadota</taxon>
        <taxon>Alphaproteobacteria</taxon>
        <taxon>Rhodospirillales</taxon>
        <taxon>Rhodospirillaceae</taxon>
        <taxon>Magnetospirillum</taxon>
    </lineage>
</organism>